<proteinExistence type="predicted"/>
<protein>
    <submittedName>
        <fullName evidence="1">Uncharacterized protein</fullName>
    </submittedName>
</protein>
<geneLocation type="plasmid" evidence="1">
    <name>plasmid2</name>
</geneLocation>
<sequence length="59" mass="6231">MVTTNACINQPVVQKGSTGAAPPEELGLLLFGVPYYIAALRHSPDLPESVGEQCPDCEC</sequence>
<keyword evidence="1" id="KW-0614">Plasmid</keyword>
<organism evidence="1 2">
    <name type="scientific">Leptolyngbya boryana NIES-2135</name>
    <dbReference type="NCBI Taxonomy" id="1973484"/>
    <lineage>
        <taxon>Bacteria</taxon>
        <taxon>Bacillati</taxon>
        <taxon>Cyanobacteriota</taxon>
        <taxon>Cyanophyceae</taxon>
        <taxon>Leptolyngbyales</taxon>
        <taxon>Leptolyngbyaceae</taxon>
        <taxon>Leptolyngbya group</taxon>
        <taxon>Leptolyngbya</taxon>
    </lineage>
</organism>
<dbReference type="Proteomes" id="UP000217895">
    <property type="component" value="Plasmid Plasmid2 dna"/>
</dbReference>
<gene>
    <name evidence="1" type="ORF">NIES2135_66100</name>
</gene>
<dbReference type="AlphaFoldDB" id="A0A1Z4JST1"/>
<reference evidence="1 2" key="1">
    <citation type="submission" date="2017-06" db="EMBL/GenBank/DDBJ databases">
        <title>Genome sequencing of cyanobaciteial culture collection at National Institute for Environmental Studies (NIES).</title>
        <authorList>
            <person name="Hirose Y."/>
            <person name="Shimura Y."/>
            <person name="Fujisawa T."/>
            <person name="Nakamura Y."/>
            <person name="Kawachi M."/>
        </authorList>
    </citation>
    <scope>NUCLEOTIDE SEQUENCE [LARGE SCALE GENOMIC DNA]</scope>
    <source>
        <strain evidence="1 2">NIES-2135</strain>
        <plasmid evidence="2">Plasmid Plasmid2 dna</plasmid>
    </source>
</reference>
<evidence type="ECO:0000313" key="1">
    <source>
        <dbReference type="EMBL" id="BAY59733.1"/>
    </source>
</evidence>
<name>A0A1Z4JST1_LEPBY</name>
<evidence type="ECO:0000313" key="2">
    <source>
        <dbReference type="Proteomes" id="UP000217895"/>
    </source>
</evidence>
<dbReference type="EMBL" id="AP018205">
    <property type="protein sequence ID" value="BAY59733.1"/>
    <property type="molecule type" value="Genomic_DNA"/>
</dbReference>
<keyword evidence="2" id="KW-1185">Reference proteome</keyword>
<accession>A0A1Z4JST1</accession>